<dbReference type="PANTHER" id="PTHR43431:SF7">
    <property type="entry name" value="OXIDOREDUCTASE, SHORT CHAIN DEHYDROGENASE_REDUCTASE FAMILY (AFU_ORTHOLOGUE AFUA_5G14000)"/>
    <property type="match status" value="1"/>
</dbReference>
<evidence type="ECO:0000313" key="2">
    <source>
        <dbReference type="Proteomes" id="UP000603904"/>
    </source>
</evidence>
<dbReference type="EMBL" id="BOOC01000005">
    <property type="protein sequence ID" value="GIH38710.1"/>
    <property type="molecule type" value="Genomic_DNA"/>
</dbReference>
<dbReference type="Proteomes" id="UP000603904">
    <property type="component" value="Unassembled WGS sequence"/>
</dbReference>
<gene>
    <name evidence="1" type="ORF">Mco01_17100</name>
</gene>
<dbReference type="CDD" id="cd05233">
    <property type="entry name" value="SDR_c"/>
    <property type="match status" value="1"/>
</dbReference>
<dbReference type="InterPro" id="IPR036291">
    <property type="entry name" value="NAD(P)-bd_dom_sf"/>
</dbReference>
<dbReference type="PANTHER" id="PTHR43431">
    <property type="entry name" value="OXIDOREDUCTASE, SHORT CHAIN DEHYDROGENASE/REDUCTASE FAMILY (AFU_ORTHOLOGUE AFUA_5G14000)"/>
    <property type="match status" value="1"/>
</dbReference>
<protein>
    <submittedName>
        <fullName evidence="1">Short-chain dehydrogenase</fullName>
    </submittedName>
</protein>
<proteinExistence type="predicted"/>
<dbReference type="RefSeq" id="WP_204056327.1">
    <property type="nucleotide sequence ID" value="NZ_BAAAGP010000002.1"/>
</dbReference>
<comment type="caution">
    <text evidence="1">The sequence shown here is derived from an EMBL/GenBank/DDBJ whole genome shotgun (WGS) entry which is preliminary data.</text>
</comment>
<dbReference type="InterPro" id="IPR002347">
    <property type="entry name" value="SDR_fam"/>
</dbReference>
<dbReference type="Pfam" id="PF00106">
    <property type="entry name" value="adh_short"/>
    <property type="match status" value="1"/>
</dbReference>
<sequence>MRPTIVIIGAGPRIGMATARRFGAEGFRAALVARDAGRLDRHVRELGAEGIEARAFPADAADPAALEEALAEIQREIGPAQVLLHNAAGAPKGLAPALDVTVDSARDAFGVTVLAAVTAVRAVLPAMVERGSGTLLFTSGVSAIHPIPYLGNVGIAVAGLRNYALALAEALDGTGVRVGHLPIAAVVAPGSPASPETVAETHWSMHEGTQGTEVVLGDVALVRAAVARLG</sequence>
<evidence type="ECO:0000313" key="1">
    <source>
        <dbReference type="EMBL" id="GIH38710.1"/>
    </source>
</evidence>
<name>A0ABQ4FV69_9ACTN</name>
<dbReference type="PRINTS" id="PR00081">
    <property type="entry name" value="GDHRDH"/>
</dbReference>
<dbReference type="SUPFAM" id="SSF51735">
    <property type="entry name" value="NAD(P)-binding Rossmann-fold domains"/>
    <property type="match status" value="1"/>
</dbReference>
<dbReference type="Gene3D" id="3.40.50.720">
    <property type="entry name" value="NAD(P)-binding Rossmann-like Domain"/>
    <property type="match status" value="1"/>
</dbReference>
<reference evidence="1 2" key="1">
    <citation type="submission" date="2021-01" db="EMBL/GenBank/DDBJ databases">
        <title>Whole genome shotgun sequence of Microbispora corallina NBRC 16416.</title>
        <authorList>
            <person name="Komaki H."/>
            <person name="Tamura T."/>
        </authorList>
    </citation>
    <scope>NUCLEOTIDE SEQUENCE [LARGE SCALE GENOMIC DNA]</scope>
    <source>
        <strain evidence="1 2">NBRC 16416</strain>
    </source>
</reference>
<organism evidence="1 2">
    <name type="scientific">Microbispora corallina</name>
    <dbReference type="NCBI Taxonomy" id="83302"/>
    <lineage>
        <taxon>Bacteria</taxon>
        <taxon>Bacillati</taxon>
        <taxon>Actinomycetota</taxon>
        <taxon>Actinomycetes</taxon>
        <taxon>Streptosporangiales</taxon>
        <taxon>Streptosporangiaceae</taxon>
        <taxon>Microbispora</taxon>
    </lineage>
</organism>
<keyword evidence="2" id="KW-1185">Reference proteome</keyword>
<accession>A0ABQ4FV69</accession>